<proteinExistence type="predicted"/>
<keyword evidence="3" id="KW-0255">Endonuclease</keyword>
<evidence type="ECO:0000259" key="2">
    <source>
        <dbReference type="Pfam" id="PF18062"/>
    </source>
</evidence>
<dbReference type="GO" id="GO:0004519">
    <property type="term" value="F:endonuclease activity"/>
    <property type="evidence" value="ECO:0007669"/>
    <property type="project" value="UniProtKB-KW"/>
</dbReference>
<dbReference type="Proteomes" id="UP000181962">
    <property type="component" value="Chromosome"/>
</dbReference>
<name>A0A1L3FFL2_BRAJP</name>
<protein>
    <submittedName>
        <fullName evidence="3">Restriction endonuclease</fullName>
    </submittedName>
</protein>
<organism evidence="3 4">
    <name type="scientific">Bradyrhizobium japonicum</name>
    <dbReference type="NCBI Taxonomy" id="375"/>
    <lineage>
        <taxon>Bacteria</taxon>
        <taxon>Pseudomonadati</taxon>
        <taxon>Pseudomonadota</taxon>
        <taxon>Alphaproteobacteria</taxon>
        <taxon>Hyphomicrobiales</taxon>
        <taxon>Nitrobacteraceae</taxon>
        <taxon>Bradyrhizobium</taxon>
    </lineage>
</organism>
<keyword evidence="3" id="KW-0378">Hydrolase</keyword>
<reference evidence="3 4" key="1">
    <citation type="submission" date="2016-11" db="EMBL/GenBank/DDBJ databases">
        <title>Complete Genome Sequence of Bradyrhizobium sp. strain J5, an isolated from soybean nodule in Hokkaido.</title>
        <authorList>
            <person name="Kanehara K."/>
        </authorList>
    </citation>
    <scope>NUCLEOTIDE SEQUENCE [LARGE SCALE GENOMIC DNA]</scope>
    <source>
        <strain evidence="3 4">J5</strain>
    </source>
</reference>
<dbReference type="Gene3D" id="2.30.280.20">
    <property type="match status" value="1"/>
</dbReference>
<evidence type="ECO:0000313" key="4">
    <source>
        <dbReference type="Proteomes" id="UP000181962"/>
    </source>
</evidence>
<dbReference type="Pfam" id="PF18062">
    <property type="entry name" value="RE_AspBHI_N"/>
    <property type="match status" value="1"/>
</dbReference>
<dbReference type="InterPro" id="IPR041409">
    <property type="entry name" value="RE_AspBHI_N"/>
</dbReference>
<dbReference type="EMBL" id="CP017637">
    <property type="protein sequence ID" value="APG12002.1"/>
    <property type="molecule type" value="Genomic_DNA"/>
</dbReference>
<gene>
    <name evidence="3" type="ORF">BKD09_27060</name>
</gene>
<dbReference type="Gene3D" id="3.40.1350.10">
    <property type="match status" value="1"/>
</dbReference>
<keyword evidence="3" id="KW-0540">Nuclease</keyword>
<dbReference type="REBASE" id="166351">
    <property type="entry name" value="BjaJ5ORF27060P"/>
</dbReference>
<dbReference type="AlphaFoldDB" id="A0A1L3FFL2"/>
<dbReference type="GO" id="GO:0009307">
    <property type="term" value="P:DNA restriction-modification system"/>
    <property type="evidence" value="ECO:0007669"/>
    <property type="project" value="InterPro"/>
</dbReference>
<sequence length="394" mass="44059">MDERIIPFAEVARSPLIVDAIYQGDRKGGAADDPLPRLVDVSNQGGFRYRGSLDNLDLVVLKTSLDDPDWPDALDSESGTFIYYGDNKKPGHGLHETRRFGNELLRRFFDSLHAGESGRRSIPPIFVFSGTGERRDVRFLGLAVPGGPDIENFDDLVAVWRSSEGLRFQNYRARFTILDVSEISRVWIDDLIQRRDPLAHAPGVWADWVLTGRCRPLKAVRSIEHRSRSEQLPGPPADLAMITTIHGFFESRPHDFERCAASLARMLIPEIVEVDVTRPSRDGGRDAIGKMRIGRGPGSVLVDFALEAKCYGIGNSVGVREMSRLISRLRHRQFGIIVTTSFVDSQAYREIKEDQHPIVVVSAIDIVNVLRSHGYGDAAAVEGWLNTEFGKIER</sequence>
<dbReference type="Pfam" id="PF04471">
    <property type="entry name" value="Mrr_cat"/>
    <property type="match status" value="1"/>
</dbReference>
<dbReference type="InterPro" id="IPR007560">
    <property type="entry name" value="Restrct_endonuc_IV_Mrr"/>
</dbReference>
<evidence type="ECO:0000313" key="3">
    <source>
        <dbReference type="EMBL" id="APG12002.1"/>
    </source>
</evidence>
<dbReference type="GO" id="GO:0003677">
    <property type="term" value="F:DNA binding"/>
    <property type="evidence" value="ECO:0007669"/>
    <property type="project" value="InterPro"/>
</dbReference>
<dbReference type="InterPro" id="IPR011856">
    <property type="entry name" value="tRNA_endonuc-like_dom_sf"/>
</dbReference>
<dbReference type="RefSeq" id="WP_071913931.1">
    <property type="nucleotide sequence ID" value="NZ_CP017637.1"/>
</dbReference>
<evidence type="ECO:0000259" key="1">
    <source>
        <dbReference type="Pfam" id="PF04471"/>
    </source>
</evidence>
<feature type="domain" description="Restriction endonuclease type IV Mrr" evidence="1">
    <location>
        <begin position="252"/>
        <end position="368"/>
    </location>
</feature>
<accession>A0A1L3FFL2</accession>
<feature type="domain" description="Restriction endonuclease AspBHI N-terminal" evidence="2">
    <location>
        <begin position="30"/>
        <end position="212"/>
    </location>
</feature>